<dbReference type="GO" id="GO:0008237">
    <property type="term" value="F:metallopeptidase activity"/>
    <property type="evidence" value="ECO:0007669"/>
    <property type="project" value="UniProtKB-UniRule"/>
</dbReference>
<evidence type="ECO:0000256" key="13">
    <source>
        <dbReference type="ARBA" id="ARBA00023136"/>
    </source>
</evidence>
<dbReference type="PROSITE" id="PS51371">
    <property type="entry name" value="CBS"/>
    <property type="match status" value="1"/>
</dbReference>
<dbReference type="PANTHER" id="PTHR39188">
    <property type="entry name" value="MEMBRANE-ASSOCIATED ZINC METALLOPROTEASE M50B"/>
    <property type="match status" value="1"/>
</dbReference>
<keyword evidence="5 14" id="KW-0812">Transmembrane</keyword>
<evidence type="ECO:0000256" key="14">
    <source>
        <dbReference type="PIRNR" id="PIRNR006404"/>
    </source>
</evidence>
<keyword evidence="9 14" id="KW-0862">Zinc</keyword>
<dbReference type="GO" id="GO:0046872">
    <property type="term" value="F:metal ion binding"/>
    <property type="evidence" value="ECO:0007669"/>
    <property type="project" value="UniProtKB-UniRule"/>
</dbReference>
<proteinExistence type="inferred from homology"/>
<keyword evidence="12 17" id="KW-0129">CBS domain</keyword>
<dbReference type="Proteomes" id="UP000242415">
    <property type="component" value="Unassembled WGS sequence"/>
</dbReference>
<dbReference type="STRING" id="405436.SAMN05444365_106133"/>
<evidence type="ECO:0000256" key="10">
    <source>
        <dbReference type="ARBA" id="ARBA00022989"/>
    </source>
</evidence>
<keyword evidence="3 14" id="KW-1003">Cell membrane</keyword>
<feature type="binding site" evidence="16">
    <location>
        <position position="200"/>
    </location>
    <ligand>
        <name>Zn(2+)</name>
        <dbReference type="ChEBI" id="CHEBI:29105"/>
        <note>catalytic</note>
    </ligand>
</feature>
<gene>
    <name evidence="19" type="ORF">SAMN05444365_106133</name>
</gene>
<sequence>MVRRHARFRAVISTTTAGRRTDGDGNGRVRGVGRVRANVRLGRVAGIEISANVGALVIVLLVGLGLAGGQFPQQYPGRPFLVYASAGLIAGLLITASILIHELAHALVARGAGIDVEGITLWLLGGVARLRGEPRSPAAELAVALVGPLTSLALGGVFAAAAFAVRAATGGGLAVATLGYLAGANVLLALFNLVPAAPLDGGRVLRGVLWWRSGDRDRAAISAARAGRVFGIGLIILGFAQLLLLRGFGGLWLALIGWFLVHAASAEENQVRLGQRLSGVRVRDVMSASAVTAPAEAKVSEFIDDVVLRQPYSTYPLVDDEGRLTGLVTLNRIRALPLDRRAETRLADIACPPPEVPTAAPDDAVTDLLPRIDGCTDGRAVALDEDRRVVGVVSPRDVARLASAAEFRTPQSLQGADLATTRV</sequence>
<dbReference type="InterPro" id="IPR016483">
    <property type="entry name" value="UCP006404_Pept_M50_CBS"/>
</dbReference>
<dbReference type="InterPro" id="IPR000644">
    <property type="entry name" value="CBS_dom"/>
</dbReference>
<evidence type="ECO:0000259" key="18">
    <source>
        <dbReference type="PROSITE" id="PS51371"/>
    </source>
</evidence>
<dbReference type="PIRSF" id="PIRSF006404">
    <property type="entry name" value="UCP006404_Pept_M50_CBS"/>
    <property type="match status" value="1"/>
</dbReference>
<feature type="transmembrane region" description="Helical" evidence="14">
    <location>
        <begin position="226"/>
        <end position="244"/>
    </location>
</feature>
<comment type="cofactor">
    <cofactor evidence="14 16">
        <name>Zn(2+)</name>
        <dbReference type="ChEBI" id="CHEBI:29105"/>
    </cofactor>
    <text evidence="14 16">Binds 1 zinc ion per subunit.</text>
</comment>
<dbReference type="GO" id="GO:0005886">
    <property type="term" value="C:plasma membrane"/>
    <property type="evidence" value="ECO:0007669"/>
    <property type="project" value="UniProtKB-SubCell"/>
</dbReference>
<accession>A0A1H3QVI5</accession>
<evidence type="ECO:0000256" key="11">
    <source>
        <dbReference type="ARBA" id="ARBA00023049"/>
    </source>
</evidence>
<dbReference type="GO" id="GO:0006508">
    <property type="term" value="P:proteolysis"/>
    <property type="evidence" value="ECO:0007669"/>
    <property type="project" value="UniProtKB-KW"/>
</dbReference>
<protein>
    <recommendedName>
        <fullName evidence="14">Zinc metalloprotease</fullName>
    </recommendedName>
</protein>
<evidence type="ECO:0000256" key="12">
    <source>
        <dbReference type="ARBA" id="ARBA00023122"/>
    </source>
</evidence>
<evidence type="ECO:0000256" key="15">
    <source>
        <dbReference type="PIRSR" id="PIRSR006404-1"/>
    </source>
</evidence>
<feature type="transmembrane region" description="Helical" evidence="14">
    <location>
        <begin position="141"/>
        <end position="165"/>
    </location>
</feature>
<evidence type="ECO:0000256" key="9">
    <source>
        <dbReference type="ARBA" id="ARBA00022833"/>
    </source>
</evidence>
<evidence type="ECO:0000256" key="5">
    <source>
        <dbReference type="ARBA" id="ARBA00022692"/>
    </source>
</evidence>
<evidence type="ECO:0000256" key="2">
    <source>
        <dbReference type="ARBA" id="ARBA00007931"/>
    </source>
</evidence>
<comment type="subcellular location">
    <subcellularLocation>
        <location evidence="1 14">Cell membrane</location>
        <topology evidence="1 14">Multi-pass membrane protein</topology>
    </subcellularLocation>
</comment>
<evidence type="ECO:0000313" key="19">
    <source>
        <dbReference type="EMBL" id="SDZ17008.1"/>
    </source>
</evidence>
<keyword evidence="4 14" id="KW-0645">Protease</keyword>
<organism evidence="19 20">
    <name type="scientific">Micromonospora pattaloongensis</name>
    <dbReference type="NCBI Taxonomy" id="405436"/>
    <lineage>
        <taxon>Bacteria</taxon>
        <taxon>Bacillati</taxon>
        <taxon>Actinomycetota</taxon>
        <taxon>Actinomycetes</taxon>
        <taxon>Micromonosporales</taxon>
        <taxon>Micromonosporaceae</taxon>
        <taxon>Micromonospora</taxon>
    </lineage>
</organism>
<feature type="transmembrane region" description="Helical" evidence="14">
    <location>
        <begin position="171"/>
        <end position="194"/>
    </location>
</feature>
<evidence type="ECO:0000256" key="1">
    <source>
        <dbReference type="ARBA" id="ARBA00004651"/>
    </source>
</evidence>
<feature type="binding site" evidence="16">
    <location>
        <position position="101"/>
    </location>
    <ligand>
        <name>Zn(2+)</name>
        <dbReference type="ChEBI" id="CHEBI:29105"/>
        <note>catalytic</note>
    </ligand>
</feature>
<evidence type="ECO:0000256" key="8">
    <source>
        <dbReference type="ARBA" id="ARBA00022801"/>
    </source>
</evidence>
<feature type="transmembrane region" description="Helical" evidence="14">
    <location>
        <begin position="44"/>
        <end position="68"/>
    </location>
</feature>
<keyword evidence="11 14" id="KW-0482">Metalloprotease</keyword>
<evidence type="ECO:0000256" key="7">
    <source>
        <dbReference type="ARBA" id="ARBA00022737"/>
    </source>
</evidence>
<keyword evidence="13 14" id="KW-0472">Membrane</keyword>
<feature type="active site" evidence="15">
    <location>
        <position position="102"/>
    </location>
</feature>
<keyword evidence="6 14" id="KW-0479">Metal-binding</keyword>
<keyword evidence="20" id="KW-1185">Reference proteome</keyword>
<dbReference type="SUPFAM" id="SSF54631">
    <property type="entry name" value="CBS-domain pair"/>
    <property type="match status" value="1"/>
</dbReference>
<name>A0A1H3QVI5_9ACTN</name>
<evidence type="ECO:0000256" key="4">
    <source>
        <dbReference type="ARBA" id="ARBA00022670"/>
    </source>
</evidence>
<dbReference type="InterPro" id="IPR046342">
    <property type="entry name" value="CBS_dom_sf"/>
</dbReference>
<dbReference type="EMBL" id="FNPH01000006">
    <property type="protein sequence ID" value="SDZ17008.1"/>
    <property type="molecule type" value="Genomic_DNA"/>
</dbReference>
<keyword evidence="8 14" id="KW-0378">Hydrolase</keyword>
<dbReference type="Pfam" id="PF00571">
    <property type="entry name" value="CBS"/>
    <property type="match status" value="2"/>
</dbReference>
<dbReference type="AlphaFoldDB" id="A0A1H3QVI5"/>
<dbReference type="InterPro" id="IPR008915">
    <property type="entry name" value="Peptidase_M50"/>
</dbReference>
<evidence type="ECO:0000256" key="16">
    <source>
        <dbReference type="PIRSR" id="PIRSR006404-2"/>
    </source>
</evidence>
<feature type="domain" description="CBS" evidence="18">
    <location>
        <begin position="286"/>
        <end position="343"/>
    </location>
</feature>
<evidence type="ECO:0000256" key="17">
    <source>
        <dbReference type="PROSITE-ProRule" id="PRU00703"/>
    </source>
</evidence>
<dbReference type="Pfam" id="PF02163">
    <property type="entry name" value="Peptidase_M50"/>
    <property type="match status" value="2"/>
</dbReference>
<keyword evidence="7" id="KW-0677">Repeat</keyword>
<feature type="transmembrane region" description="Helical" evidence="14">
    <location>
        <begin position="80"/>
        <end position="100"/>
    </location>
</feature>
<comment type="similarity">
    <text evidence="2 14">Belongs to the peptidase M50B family.</text>
</comment>
<dbReference type="PANTHER" id="PTHR39188:SF3">
    <property type="entry name" value="STAGE IV SPORULATION PROTEIN FB"/>
    <property type="match status" value="1"/>
</dbReference>
<evidence type="ECO:0000313" key="20">
    <source>
        <dbReference type="Proteomes" id="UP000242415"/>
    </source>
</evidence>
<keyword evidence="10 14" id="KW-1133">Transmembrane helix</keyword>
<feature type="binding site" evidence="16">
    <location>
        <position position="105"/>
    </location>
    <ligand>
        <name>Zn(2+)</name>
        <dbReference type="ChEBI" id="CHEBI:29105"/>
        <note>catalytic</note>
    </ligand>
</feature>
<reference evidence="20" key="1">
    <citation type="submission" date="2016-10" db="EMBL/GenBank/DDBJ databases">
        <authorList>
            <person name="Varghese N."/>
            <person name="Submissions S."/>
        </authorList>
    </citation>
    <scope>NUCLEOTIDE SEQUENCE [LARGE SCALE GENOMIC DNA]</scope>
    <source>
        <strain evidence="20">DSM 45245</strain>
    </source>
</reference>
<evidence type="ECO:0000256" key="6">
    <source>
        <dbReference type="ARBA" id="ARBA00022723"/>
    </source>
</evidence>
<dbReference type="Gene3D" id="3.10.580.10">
    <property type="entry name" value="CBS-domain"/>
    <property type="match status" value="1"/>
</dbReference>
<dbReference type="CDD" id="cd06164">
    <property type="entry name" value="S2P-M50_SpoIVFB_CBS"/>
    <property type="match status" value="1"/>
</dbReference>
<evidence type="ECO:0000256" key="3">
    <source>
        <dbReference type="ARBA" id="ARBA00022475"/>
    </source>
</evidence>